<name>A0AAV0JYP4_9ROSI</name>
<evidence type="ECO:0000256" key="6">
    <source>
        <dbReference type="SAM" id="MobiDB-lite"/>
    </source>
</evidence>
<feature type="region of interest" description="Disordered" evidence="6">
    <location>
        <begin position="97"/>
        <end position="130"/>
    </location>
</feature>
<evidence type="ECO:0000256" key="3">
    <source>
        <dbReference type="ARBA" id="ARBA00023125"/>
    </source>
</evidence>
<dbReference type="Gene3D" id="3.30.890.10">
    <property type="entry name" value="Methyl-cpg-binding Protein 2, Chain A"/>
    <property type="match status" value="1"/>
</dbReference>
<feature type="compositionally biased region" description="Basic and acidic residues" evidence="6">
    <location>
        <begin position="156"/>
        <end position="173"/>
    </location>
</feature>
<dbReference type="PANTHER" id="PTHR34067">
    <property type="entry name" value="OS04G0193200 PROTEIN"/>
    <property type="match status" value="1"/>
</dbReference>
<dbReference type="GO" id="GO:0005634">
    <property type="term" value="C:nucleus"/>
    <property type="evidence" value="ECO:0007669"/>
    <property type="project" value="UniProtKB-SubCell"/>
</dbReference>
<keyword evidence="2" id="KW-0805">Transcription regulation</keyword>
<dbReference type="GO" id="GO:0003677">
    <property type="term" value="F:DNA binding"/>
    <property type="evidence" value="ECO:0007669"/>
    <property type="project" value="UniProtKB-KW"/>
</dbReference>
<protein>
    <recommendedName>
        <fullName evidence="9">MBD domain-containing protein</fullName>
    </recommendedName>
</protein>
<feature type="compositionally biased region" description="Basic residues" evidence="6">
    <location>
        <begin position="224"/>
        <end position="236"/>
    </location>
</feature>
<dbReference type="EMBL" id="CAMGYJ010000005">
    <property type="protein sequence ID" value="CAI0414394.1"/>
    <property type="molecule type" value="Genomic_DNA"/>
</dbReference>
<feature type="region of interest" description="Disordered" evidence="6">
    <location>
        <begin position="152"/>
        <end position="237"/>
    </location>
</feature>
<evidence type="ECO:0000256" key="2">
    <source>
        <dbReference type="ARBA" id="ARBA00023015"/>
    </source>
</evidence>
<organism evidence="7 8">
    <name type="scientific">Linum tenue</name>
    <dbReference type="NCBI Taxonomy" id="586396"/>
    <lineage>
        <taxon>Eukaryota</taxon>
        <taxon>Viridiplantae</taxon>
        <taxon>Streptophyta</taxon>
        <taxon>Embryophyta</taxon>
        <taxon>Tracheophyta</taxon>
        <taxon>Spermatophyta</taxon>
        <taxon>Magnoliopsida</taxon>
        <taxon>eudicotyledons</taxon>
        <taxon>Gunneridae</taxon>
        <taxon>Pentapetalae</taxon>
        <taxon>rosids</taxon>
        <taxon>fabids</taxon>
        <taxon>Malpighiales</taxon>
        <taxon>Linaceae</taxon>
        <taxon>Linum</taxon>
    </lineage>
</organism>
<feature type="compositionally biased region" description="Polar residues" evidence="6">
    <location>
        <begin position="111"/>
        <end position="120"/>
    </location>
</feature>
<feature type="compositionally biased region" description="Acidic residues" evidence="6">
    <location>
        <begin position="121"/>
        <end position="130"/>
    </location>
</feature>
<keyword evidence="4" id="KW-0804">Transcription</keyword>
<evidence type="ECO:0000256" key="5">
    <source>
        <dbReference type="ARBA" id="ARBA00023242"/>
    </source>
</evidence>
<evidence type="ECO:0000256" key="1">
    <source>
        <dbReference type="ARBA" id="ARBA00004123"/>
    </source>
</evidence>
<evidence type="ECO:0000313" key="8">
    <source>
        <dbReference type="Proteomes" id="UP001154282"/>
    </source>
</evidence>
<dbReference type="InterPro" id="IPR016177">
    <property type="entry name" value="DNA-bd_dom_sf"/>
</dbReference>
<dbReference type="Proteomes" id="UP001154282">
    <property type="component" value="Unassembled WGS sequence"/>
</dbReference>
<keyword evidence="5" id="KW-0539">Nucleus</keyword>
<evidence type="ECO:0008006" key="9">
    <source>
        <dbReference type="Google" id="ProtNLM"/>
    </source>
</evidence>
<reference evidence="7" key="1">
    <citation type="submission" date="2022-08" db="EMBL/GenBank/DDBJ databases">
        <authorList>
            <person name="Gutierrez-Valencia J."/>
        </authorList>
    </citation>
    <scope>NUCLEOTIDE SEQUENCE</scope>
</reference>
<evidence type="ECO:0000256" key="4">
    <source>
        <dbReference type="ARBA" id="ARBA00023163"/>
    </source>
</evidence>
<dbReference type="AlphaFoldDB" id="A0AAV0JYP4"/>
<feature type="region of interest" description="Disordered" evidence="6">
    <location>
        <begin position="388"/>
        <end position="414"/>
    </location>
</feature>
<dbReference type="InterPro" id="IPR038945">
    <property type="entry name" value="MBD13-like"/>
</dbReference>
<keyword evidence="3" id="KW-0238">DNA-binding</keyword>
<keyword evidence="8" id="KW-1185">Reference proteome</keyword>
<dbReference type="SUPFAM" id="SSF54171">
    <property type="entry name" value="DNA-binding domain"/>
    <property type="match status" value="1"/>
</dbReference>
<comment type="subcellular location">
    <subcellularLocation>
        <location evidence="1">Nucleus</location>
    </subcellularLocation>
</comment>
<proteinExistence type="predicted"/>
<comment type="caution">
    <text evidence="7">The sequence shown here is derived from an EMBL/GenBank/DDBJ whole genome shotgun (WGS) entry which is preliminary data.</text>
</comment>
<sequence>MDHPPWLPFDWIAETKVVKKGPSSGSTYKCYTELATGKRFYSKPKVLSYLDLAGQNNGDNSNEQASPGTKQLQLELPPALTEVEWNSIAEVYNSAVSGNGKFLPSSRDEGSSTQQNTTTAMEEDQVEVEQNDQFIIISTSETEDLLEEMLTISNNRSDHDNKNNEIKPERGAGAEEEGEVEETEKPVSNSIKSSSSSLRRASKRLAGLEPELDTLLIDPTPPRKTGKRSARQRSKLYTKSLEVPEMDIDKVEEKQAVENAEQQRNEQNGGVPPTQAAAAPPLRFHKEMLSKNCIQFALKVLRCEYEVTNEPEGCTAKQFYEEAMSDPFFEYACENVPDPSEILPPLGYYSMEKELDEFDRDVERCKSLPNFGFPMSFDSDVTVHFETPPVKGDNEFGNGKQELGWSGDQPKKGK</sequence>
<dbReference type="PANTHER" id="PTHR34067:SF20">
    <property type="entry name" value="OS08G0206700 PROTEIN"/>
    <property type="match status" value="1"/>
</dbReference>
<accession>A0AAV0JYP4</accession>
<evidence type="ECO:0000313" key="7">
    <source>
        <dbReference type="EMBL" id="CAI0414394.1"/>
    </source>
</evidence>
<gene>
    <name evidence="7" type="ORF">LITE_LOCUS16270</name>
</gene>
<feature type="region of interest" description="Disordered" evidence="6">
    <location>
        <begin position="257"/>
        <end position="277"/>
    </location>
</feature>